<feature type="domain" description="DNA replication/recombination mediator RecO N-terminal" evidence="8">
    <location>
        <begin position="1"/>
        <end position="78"/>
    </location>
</feature>
<dbReference type="GO" id="GO:0006310">
    <property type="term" value="P:DNA recombination"/>
    <property type="evidence" value="ECO:0007669"/>
    <property type="project" value="UniProtKB-UniRule"/>
</dbReference>
<dbReference type="NCBIfam" id="TIGR00613">
    <property type="entry name" value="reco"/>
    <property type="match status" value="1"/>
</dbReference>
<dbReference type="InterPro" id="IPR042242">
    <property type="entry name" value="RecO_C"/>
</dbReference>
<dbReference type="KEGG" id="acae:HYG86_01585"/>
<dbReference type="SUPFAM" id="SSF57863">
    <property type="entry name" value="ArfGap/RecO-like zinc finger"/>
    <property type="match status" value="1"/>
</dbReference>
<evidence type="ECO:0000256" key="3">
    <source>
        <dbReference type="ARBA" id="ARBA00022763"/>
    </source>
</evidence>
<dbReference type="EMBL" id="CP058559">
    <property type="protein sequence ID" value="QNO13550.1"/>
    <property type="molecule type" value="Genomic_DNA"/>
</dbReference>
<organism evidence="9 10">
    <name type="scientific">Alkalicella caledoniensis</name>
    <dbReference type="NCBI Taxonomy" id="2731377"/>
    <lineage>
        <taxon>Bacteria</taxon>
        <taxon>Bacillati</taxon>
        <taxon>Bacillota</taxon>
        <taxon>Clostridia</taxon>
        <taxon>Eubacteriales</taxon>
        <taxon>Proteinivoracaceae</taxon>
        <taxon>Alkalicella</taxon>
    </lineage>
</organism>
<evidence type="ECO:0000313" key="9">
    <source>
        <dbReference type="EMBL" id="QNO13550.1"/>
    </source>
</evidence>
<accession>A0A7G9W4D8</accession>
<dbReference type="SUPFAM" id="SSF50249">
    <property type="entry name" value="Nucleic acid-binding proteins"/>
    <property type="match status" value="1"/>
</dbReference>
<protein>
    <recommendedName>
        <fullName evidence="2 7">DNA repair protein RecO</fullName>
    </recommendedName>
    <alternativeName>
        <fullName evidence="6 7">Recombination protein O</fullName>
    </alternativeName>
</protein>
<evidence type="ECO:0000259" key="8">
    <source>
        <dbReference type="Pfam" id="PF11967"/>
    </source>
</evidence>
<keyword evidence="3 7" id="KW-0227">DNA damage</keyword>
<evidence type="ECO:0000256" key="4">
    <source>
        <dbReference type="ARBA" id="ARBA00023172"/>
    </source>
</evidence>
<comment type="similarity">
    <text evidence="1 7">Belongs to the RecO family.</text>
</comment>
<sequence>MLYKTKGIVLKSFPFSEADTIVTIFTKENGKIEMLAKGAKKLKSRLSSSVQPFTLGEYTYYQKNNNLPLLRQADVLDHYKNLMKSLSLTFSTYYICELLDFFLPSAQEQSKVFDLTAKTLDYLNRYPDNHSVILSAFKIKAMALLGYSPQLASCVHCGRGHSDNKFIFSIKDGGIICRNCIPQKTAFLAKKEIYLLLLLLKSTFEDILKIDISINDLTVVDSILVRYIKYHCDGRTFKSEDFLKNYT</sequence>
<dbReference type="GO" id="GO:0006302">
    <property type="term" value="P:double-strand break repair"/>
    <property type="evidence" value="ECO:0007669"/>
    <property type="project" value="TreeGrafter"/>
</dbReference>
<evidence type="ECO:0000256" key="5">
    <source>
        <dbReference type="ARBA" id="ARBA00023204"/>
    </source>
</evidence>
<dbReference type="Proteomes" id="UP000516160">
    <property type="component" value="Chromosome"/>
</dbReference>
<dbReference type="Gene3D" id="2.40.50.140">
    <property type="entry name" value="Nucleic acid-binding proteins"/>
    <property type="match status" value="1"/>
</dbReference>
<comment type="function">
    <text evidence="7">Involved in DNA repair and RecF pathway recombination.</text>
</comment>
<dbReference type="HAMAP" id="MF_00201">
    <property type="entry name" value="RecO"/>
    <property type="match status" value="1"/>
</dbReference>
<evidence type="ECO:0000256" key="2">
    <source>
        <dbReference type="ARBA" id="ARBA00021310"/>
    </source>
</evidence>
<dbReference type="RefSeq" id="WP_213167220.1">
    <property type="nucleotide sequence ID" value="NZ_CP058559.1"/>
</dbReference>
<evidence type="ECO:0000256" key="1">
    <source>
        <dbReference type="ARBA" id="ARBA00007452"/>
    </source>
</evidence>
<dbReference type="AlphaFoldDB" id="A0A7G9W4D8"/>
<keyword evidence="10" id="KW-1185">Reference proteome</keyword>
<dbReference type="InterPro" id="IPR012340">
    <property type="entry name" value="NA-bd_OB-fold"/>
</dbReference>
<name>A0A7G9W4D8_ALKCA</name>
<reference evidence="9 10" key="1">
    <citation type="submission" date="2020-07" db="EMBL/GenBank/DDBJ databases">
        <title>Alkalicella. sp. LB2 genome.</title>
        <authorList>
            <person name="Postec A."/>
            <person name="Quemeneur M."/>
        </authorList>
    </citation>
    <scope>NUCLEOTIDE SEQUENCE [LARGE SCALE GENOMIC DNA]</scope>
    <source>
        <strain evidence="9 10">LB2</strain>
    </source>
</reference>
<keyword evidence="4 7" id="KW-0233">DNA recombination</keyword>
<evidence type="ECO:0000256" key="6">
    <source>
        <dbReference type="ARBA" id="ARBA00033409"/>
    </source>
</evidence>
<dbReference type="InterPro" id="IPR037278">
    <property type="entry name" value="ARFGAP/RecO"/>
</dbReference>
<proteinExistence type="inferred from homology"/>
<evidence type="ECO:0000313" key="10">
    <source>
        <dbReference type="Proteomes" id="UP000516160"/>
    </source>
</evidence>
<dbReference type="InterPro" id="IPR022572">
    <property type="entry name" value="DNA_rep/recomb_RecO_N"/>
</dbReference>
<dbReference type="PANTHER" id="PTHR33991">
    <property type="entry name" value="DNA REPAIR PROTEIN RECO"/>
    <property type="match status" value="1"/>
</dbReference>
<dbReference type="Pfam" id="PF02565">
    <property type="entry name" value="RecO_C"/>
    <property type="match status" value="1"/>
</dbReference>
<dbReference type="PANTHER" id="PTHR33991:SF1">
    <property type="entry name" value="DNA REPAIR PROTEIN RECO"/>
    <property type="match status" value="1"/>
</dbReference>
<dbReference type="InterPro" id="IPR003717">
    <property type="entry name" value="RecO"/>
</dbReference>
<dbReference type="Gene3D" id="1.20.1440.120">
    <property type="entry name" value="Recombination protein O, C-terminal domain"/>
    <property type="match status" value="1"/>
</dbReference>
<gene>
    <name evidence="7 9" type="primary">recO</name>
    <name evidence="9" type="ORF">HYG86_01585</name>
</gene>
<evidence type="ECO:0000256" key="7">
    <source>
        <dbReference type="HAMAP-Rule" id="MF_00201"/>
    </source>
</evidence>
<keyword evidence="5 7" id="KW-0234">DNA repair</keyword>
<dbReference type="Pfam" id="PF11967">
    <property type="entry name" value="RecO_N"/>
    <property type="match status" value="1"/>
</dbReference>
<dbReference type="GO" id="GO:0043590">
    <property type="term" value="C:bacterial nucleoid"/>
    <property type="evidence" value="ECO:0007669"/>
    <property type="project" value="TreeGrafter"/>
</dbReference>